<evidence type="ECO:0000313" key="3">
    <source>
        <dbReference type="EMBL" id="TXF90802.1"/>
    </source>
</evidence>
<feature type="transmembrane region" description="Helical" evidence="1">
    <location>
        <begin position="148"/>
        <end position="170"/>
    </location>
</feature>
<feature type="transmembrane region" description="Helical" evidence="1">
    <location>
        <begin position="351"/>
        <end position="371"/>
    </location>
</feature>
<dbReference type="AlphaFoldDB" id="A0A5C7FWL8"/>
<dbReference type="InterPro" id="IPR027550">
    <property type="entry name" value="MSEP-CTERM"/>
</dbReference>
<feature type="transmembrane region" description="Helical" evidence="1">
    <location>
        <begin position="282"/>
        <end position="302"/>
    </location>
</feature>
<protein>
    <submittedName>
        <fullName evidence="3">MSEP-CTERM sorting domain-containing protein</fullName>
    </submittedName>
</protein>
<reference evidence="3 4" key="1">
    <citation type="submission" date="2019-08" db="EMBL/GenBank/DDBJ databases">
        <title>Lewinella sp. strain SSH13 Genome sequencing and assembly.</title>
        <authorList>
            <person name="Kim I."/>
        </authorList>
    </citation>
    <scope>NUCLEOTIDE SEQUENCE [LARGE SCALE GENOMIC DNA]</scope>
    <source>
        <strain evidence="3 4">SSH13</strain>
    </source>
</reference>
<comment type="caution">
    <text evidence="3">The sequence shown here is derived from an EMBL/GenBank/DDBJ whole genome shotgun (WGS) entry which is preliminary data.</text>
</comment>
<feature type="transmembrane region" description="Helical" evidence="1">
    <location>
        <begin position="176"/>
        <end position="204"/>
    </location>
</feature>
<keyword evidence="4" id="KW-1185">Reference proteome</keyword>
<feature type="transmembrane region" description="Helical" evidence="1">
    <location>
        <begin position="258"/>
        <end position="275"/>
    </location>
</feature>
<keyword evidence="1" id="KW-0472">Membrane</keyword>
<evidence type="ECO:0000256" key="1">
    <source>
        <dbReference type="SAM" id="Phobius"/>
    </source>
</evidence>
<feature type="domain" description="VIT" evidence="2">
    <location>
        <begin position="455"/>
        <end position="590"/>
    </location>
</feature>
<dbReference type="EMBL" id="VOXD01000005">
    <property type="protein sequence ID" value="TXF90802.1"/>
    <property type="molecule type" value="Genomic_DNA"/>
</dbReference>
<name>A0A5C7FWL8_9BACT</name>
<dbReference type="Proteomes" id="UP000321907">
    <property type="component" value="Unassembled WGS sequence"/>
</dbReference>
<organism evidence="3 4">
    <name type="scientific">Neolewinella aurantiaca</name>
    <dbReference type="NCBI Taxonomy" id="2602767"/>
    <lineage>
        <taxon>Bacteria</taxon>
        <taxon>Pseudomonadati</taxon>
        <taxon>Bacteroidota</taxon>
        <taxon>Saprospiria</taxon>
        <taxon>Saprospirales</taxon>
        <taxon>Lewinellaceae</taxon>
        <taxon>Neolewinella</taxon>
    </lineage>
</organism>
<feature type="transmembrane region" description="Helical" evidence="1">
    <location>
        <begin position="308"/>
        <end position="331"/>
    </location>
</feature>
<accession>A0A5C7FWL8</accession>
<evidence type="ECO:0000259" key="2">
    <source>
        <dbReference type="PROSITE" id="PS51468"/>
    </source>
</evidence>
<sequence>MNFLTNPRWLFIVNTLPLLVFSWLAWRQYSLIESLLEVDEKGDWLMFAYATALLMVSVTGAGVWLMRKKQRVPVTLVTGLFIATALYTFYGAWSMDDLTPWRIPNWLAGDDLLLYLFTFTMPAMGYGLLTAVHYATPEPEERKIWPNFAGALGIPLAIYAFGALLVPLLGRISGRFFEYFFVIAIVASTVVFLFFLVRGVYLLALSRDHLIEGYRLAWLIPLAIVFPLLGLVINNGHWRPGELRHAGDAVFGDFSHPAFYTMALMNGILLCLPAYENKLYRLFLFLGRSVLLAYIVYFFVVFLPYLPLSIGAILLVGVGFLMLTPLMLLPVQLTAIRDDFRYLKGKFDPKFLIATGVISFLMIPLFITLRYTEDKAALDSALDYVYAPAQANMDALNVNGLERAIAAIDEHKGRRNDFGFATGTPYLSSYYRWLVLDNLTLSDEKLSTLRQVFTGEGKRYATDPVFRDNDQVSLTGATVESAWDPKREAWSSWVNLNLTQADGTLGRGEYQTVFTLLEGVFIDDYYLYVEGVKEHGILAERKAATWVYNNIVRGNRDPGLLRYVTANEIEFKVFPFRAGETRRTGIRFLHREPLTLAFDGEELQLGVENEYPVSGPVTNTSGEQVYLTKEQKGALPQVQRKVGVHFVVDASRRSPETEAAMISRIRDFASKLPPGSPRPRLTLAGTLPQNHDFSASWEAQLGSTEPGGFFAQRAIENILSAELEAPGDTDYQIVVVRNENSYPVFTGDFSAWSAAYPEGDDFYFLDTDNELYHHSLSRNPGDTVGKVASLPAPVAVHKGPAGYYTVDGQGAILPGAETTTDPNGPNDKSWSAAVALRRQYLAHQQSGQTGYHPWLTEVRGSFQQHILMPTTAFLVVENEAQKEALRRKQAETLDADPALDLEETDPVRRMSEPWWIWALGLLVFFIAVVRRQL</sequence>
<feature type="transmembrane region" description="Helical" evidence="1">
    <location>
        <begin position="914"/>
        <end position="930"/>
    </location>
</feature>
<proteinExistence type="predicted"/>
<gene>
    <name evidence="3" type="ORF">FUA23_05015</name>
</gene>
<dbReference type="PROSITE" id="PS51468">
    <property type="entry name" value="VIT"/>
    <property type="match status" value="1"/>
</dbReference>
<feature type="transmembrane region" description="Helical" evidence="1">
    <location>
        <begin position="46"/>
        <end position="65"/>
    </location>
</feature>
<feature type="transmembrane region" description="Helical" evidence="1">
    <location>
        <begin position="72"/>
        <end position="93"/>
    </location>
</feature>
<feature type="transmembrane region" description="Helical" evidence="1">
    <location>
        <begin position="113"/>
        <end position="136"/>
    </location>
</feature>
<dbReference type="InterPro" id="IPR013694">
    <property type="entry name" value="VIT"/>
</dbReference>
<feature type="transmembrane region" description="Helical" evidence="1">
    <location>
        <begin position="216"/>
        <end position="238"/>
    </location>
</feature>
<keyword evidence="1" id="KW-0812">Transmembrane</keyword>
<dbReference type="OrthoDB" id="1801976at2"/>
<feature type="transmembrane region" description="Helical" evidence="1">
    <location>
        <begin position="9"/>
        <end position="26"/>
    </location>
</feature>
<keyword evidence="1" id="KW-1133">Transmembrane helix</keyword>
<evidence type="ECO:0000313" key="4">
    <source>
        <dbReference type="Proteomes" id="UP000321907"/>
    </source>
</evidence>
<dbReference type="RefSeq" id="WP_147929630.1">
    <property type="nucleotide sequence ID" value="NZ_VOXD01000005.1"/>
</dbReference>
<dbReference type="NCBIfam" id="TIGR04286">
    <property type="entry name" value="MSEP-CTERM"/>
    <property type="match status" value="1"/>
</dbReference>